<sequence length="188" mass="20635">MTDDATPIRRGWWRSNLLSLGVLAVLLPATVLGIGWWKWDHAFPGSGQPVWAVEPGKSGTVELQGATWGPVRSKEVADTSGLDMPPNAKLILVGVPVDPTGDKGPGCWSPKLVQKSTGRVWLSARTELGLLWNDDEPEDCVPTFEGEKAERYELVLPYVVPDDVEGPFWVDLEPLSAKSKYVRFSIDP</sequence>
<dbReference type="OrthoDB" id="5058212at2"/>
<reference evidence="1 2" key="1">
    <citation type="submission" date="2015-02" db="EMBL/GenBank/DDBJ databases">
        <title>Draft genome sequences of ten Microbacterium spp. with emphasis on heavy metal contaminated environments.</title>
        <authorList>
            <person name="Corretto E."/>
        </authorList>
    </citation>
    <scope>NUCLEOTIDE SEQUENCE [LARGE SCALE GENOMIC DNA]</scope>
    <source>
        <strain evidence="1 2">DSM 23848</strain>
    </source>
</reference>
<name>A0A0F0KP67_9MICO</name>
<dbReference type="RefSeq" id="WP_156156781.1">
    <property type="nucleotide sequence ID" value="NZ_CP099706.1"/>
</dbReference>
<evidence type="ECO:0000313" key="1">
    <source>
        <dbReference type="EMBL" id="KJL21925.1"/>
    </source>
</evidence>
<dbReference type="AlphaFoldDB" id="A0A0F0KP67"/>
<dbReference type="EMBL" id="JYIT01000079">
    <property type="protein sequence ID" value="KJL21925.1"/>
    <property type="molecule type" value="Genomic_DNA"/>
</dbReference>
<gene>
    <name evidence="1" type="ORF">RL72_02232</name>
</gene>
<comment type="caution">
    <text evidence="1">The sequence shown here is derived from an EMBL/GenBank/DDBJ whole genome shotgun (WGS) entry which is preliminary data.</text>
</comment>
<dbReference type="Proteomes" id="UP000033448">
    <property type="component" value="Unassembled WGS sequence"/>
</dbReference>
<keyword evidence="2" id="KW-1185">Reference proteome</keyword>
<accession>A0A0F0KP67</accession>
<evidence type="ECO:0000313" key="2">
    <source>
        <dbReference type="Proteomes" id="UP000033448"/>
    </source>
</evidence>
<protein>
    <submittedName>
        <fullName evidence="1">Uncharacterized protein</fullName>
    </submittedName>
</protein>
<proteinExistence type="predicted"/>
<organism evidence="1 2">
    <name type="scientific">Microbacterium azadirachtae</name>
    <dbReference type="NCBI Taxonomy" id="582680"/>
    <lineage>
        <taxon>Bacteria</taxon>
        <taxon>Bacillati</taxon>
        <taxon>Actinomycetota</taxon>
        <taxon>Actinomycetes</taxon>
        <taxon>Micrococcales</taxon>
        <taxon>Microbacteriaceae</taxon>
        <taxon>Microbacterium</taxon>
    </lineage>
</organism>
<dbReference type="PATRIC" id="fig|582680.7.peg.2279"/>